<proteinExistence type="predicted"/>
<feature type="region of interest" description="Disordered" evidence="1">
    <location>
        <begin position="1"/>
        <end position="42"/>
    </location>
</feature>
<evidence type="ECO:0000313" key="2">
    <source>
        <dbReference type="EMBL" id="PON54572.1"/>
    </source>
</evidence>
<protein>
    <submittedName>
        <fullName evidence="2">Uncharacterized protein</fullName>
    </submittedName>
</protein>
<evidence type="ECO:0000256" key="1">
    <source>
        <dbReference type="SAM" id="MobiDB-lite"/>
    </source>
</evidence>
<sequence>MQKASEKRKEKEREAEIERKEKEMREKYKSKTMSEGKREKESNTVLLSVREEKYNFIAKKSEIKRALILQQPLIVLMYKEPLLCIDDLTDSLPSNIVSLFRSLKMYFSKRPSWFTSNSWD</sequence>
<name>A0A2P5C0I1_PARAD</name>
<accession>A0A2P5C0I1</accession>
<gene>
    <name evidence="2" type="ORF">PanWU01x14_194410</name>
</gene>
<dbReference type="Proteomes" id="UP000237105">
    <property type="component" value="Unassembled WGS sequence"/>
</dbReference>
<evidence type="ECO:0000313" key="3">
    <source>
        <dbReference type="Proteomes" id="UP000237105"/>
    </source>
</evidence>
<comment type="caution">
    <text evidence="2">The sequence shown here is derived from an EMBL/GenBank/DDBJ whole genome shotgun (WGS) entry which is preliminary data.</text>
</comment>
<organism evidence="2 3">
    <name type="scientific">Parasponia andersonii</name>
    <name type="common">Sponia andersonii</name>
    <dbReference type="NCBI Taxonomy" id="3476"/>
    <lineage>
        <taxon>Eukaryota</taxon>
        <taxon>Viridiplantae</taxon>
        <taxon>Streptophyta</taxon>
        <taxon>Embryophyta</taxon>
        <taxon>Tracheophyta</taxon>
        <taxon>Spermatophyta</taxon>
        <taxon>Magnoliopsida</taxon>
        <taxon>eudicotyledons</taxon>
        <taxon>Gunneridae</taxon>
        <taxon>Pentapetalae</taxon>
        <taxon>rosids</taxon>
        <taxon>fabids</taxon>
        <taxon>Rosales</taxon>
        <taxon>Cannabaceae</taxon>
        <taxon>Parasponia</taxon>
    </lineage>
</organism>
<dbReference type="EMBL" id="JXTB01000193">
    <property type="protein sequence ID" value="PON54572.1"/>
    <property type="molecule type" value="Genomic_DNA"/>
</dbReference>
<keyword evidence="3" id="KW-1185">Reference proteome</keyword>
<reference evidence="3" key="1">
    <citation type="submission" date="2016-06" db="EMBL/GenBank/DDBJ databases">
        <title>Parallel loss of symbiosis genes in relatives of nitrogen-fixing non-legume Parasponia.</title>
        <authorList>
            <person name="Van Velzen R."/>
            <person name="Holmer R."/>
            <person name="Bu F."/>
            <person name="Rutten L."/>
            <person name="Van Zeijl A."/>
            <person name="Liu W."/>
            <person name="Santuari L."/>
            <person name="Cao Q."/>
            <person name="Sharma T."/>
            <person name="Shen D."/>
            <person name="Roswanjaya Y."/>
            <person name="Wardhani T."/>
            <person name="Kalhor M.S."/>
            <person name="Jansen J."/>
            <person name="Van den Hoogen J."/>
            <person name="Gungor B."/>
            <person name="Hartog M."/>
            <person name="Hontelez J."/>
            <person name="Verver J."/>
            <person name="Yang W.-C."/>
            <person name="Schijlen E."/>
            <person name="Repin R."/>
            <person name="Schilthuizen M."/>
            <person name="Schranz E."/>
            <person name="Heidstra R."/>
            <person name="Miyata K."/>
            <person name="Fedorova E."/>
            <person name="Kohlen W."/>
            <person name="Bisseling T."/>
            <person name="Smit S."/>
            <person name="Geurts R."/>
        </authorList>
    </citation>
    <scope>NUCLEOTIDE SEQUENCE [LARGE SCALE GENOMIC DNA]</scope>
    <source>
        <strain evidence="3">cv. WU1-14</strain>
    </source>
</reference>
<dbReference type="AlphaFoldDB" id="A0A2P5C0I1"/>